<evidence type="ECO:0000256" key="3">
    <source>
        <dbReference type="ARBA" id="ARBA00023163"/>
    </source>
</evidence>
<comment type="caution">
    <text evidence="5">The sequence shown here is derived from an EMBL/GenBank/DDBJ whole genome shotgun (WGS) entry which is preliminary data.</text>
</comment>
<dbReference type="InterPro" id="IPR021858">
    <property type="entry name" value="Fun_TF"/>
</dbReference>
<keyword evidence="2" id="KW-0238">DNA-binding</keyword>
<proteinExistence type="predicted"/>
<dbReference type="AlphaFoldDB" id="A0A1V6UL30"/>
<dbReference type="Proteomes" id="UP000191500">
    <property type="component" value="Unassembled WGS sequence"/>
</dbReference>
<evidence type="ECO:0000256" key="1">
    <source>
        <dbReference type="ARBA" id="ARBA00023015"/>
    </source>
</evidence>
<evidence type="ECO:0008006" key="7">
    <source>
        <dbReference type="Google" id="ProtNLM"/>
    </source>
</evidence>
<dbReference type="GO" id="GO:0003677">
    <property type="term" value="F:DNA binding"/>
    <property type="evidence" value="ECO:0007669"/>
    <property type="project" value="UniProtKB-KW"/>
</dbReference>
<keyword evidence="3" id="KW-0804">Transcription</keyword>
<reference evidence="6" key="1">
    <citation type="journal article" date="2017" name="Nat. Microbiol.">
        <title>Global analysis of biosynthetic gene clusters reveals vast potential of secondary metabolite production in Penicillium species.</title>
        <authorList>
            <person name="Nielsen J.C."/>
            <person name="Grijseels S."/>
            <person name="Prigent S."/>
            <person name="Ji B."/>
            <person name="Dainat J."/>
            <person name="Nielsen K.F."/>
            <person name="Frisvad J.C."/>
            <person name="Workman M."/>
            <person name="Nielsen J."/>
        </authorList>
    </citation>
    <scope>NUCLEOTIDE SEQUENCE [LARGE SCALE GENOMIC DNA]</scope>
    <source>
        <strain evidence="6">IBT 31321</strain>
    </source>
</reference>
<protein>
    <recommendedName>
        <fullName evidence="7">Transcription factor domain-containing protein</fullName>
    </recommendedName>
</protein>
<dbReference type="Pfam" id="PF11951">
    <property type="entry name" value="Fungal_trans_2"/>
    <property type="match status" value="1"/>
</dbReference>
<organism evidence="5 6">
    <name type="scientific">Penicillium coprophilum</name>
    <dbReference type="NCBI Taxonomy" id="36646"/>
    <lineage>
        <taxon>Eukaryota</taxon>
        <taxon>Fungi</taxon>
        <taxon>Dikarya</taxon>
        <taxon>Ascomycota</taxon>
        <taxon>Pezizomycotina</taxon>
        <taxon>Eurotiomycetes</taxon>
        <taxon>Eurotiomycetidae</taxon>
        <taxon>Eurotiales</taxon>
        <taxon>Aspergillaceae</taxon>
        <taxon>Penicillium</taxon>
    </lineage>
</organism>
<evidence type="ECO:0000256" key="2">
    <source>
        <dbReference type="ARBA" id="ARBA00023125"/>
    </source>
</evidence>
<dbReference type="EMBL" id="MDDG01000007">
    <property type="protein sequence ID" value="OQE39134.1"/>
    <property type="molecule type" value="Genomic_DNA"/>
</dbReference>
<dbReference type="PANTHER" id="PTHR31069:SF32">
    <property type="entry name" value="ARGININE METABOLISM REGULATION PROTEIN II"/>
    <property type="match status" value="1"/>
</dbReference>
<keyword evidence="6" id="KW-1185">Reference proteome</keyword>
<dbReference type="InterPro" id="IPR050675">
    <property type="entry name" value="OAF3"/>
</dbReference>
<sequence length="607" mass="68639">MSEWLLSSAPPKTTLQILSHIDEECERATVSDEIEIRRGPFGAFRLNQDQDTLPQETAVNDNEGTQSSSPEDVIPQCNIYPVSCDILLSPWSQALMHLTFDQPDNVSNPPSPGVLDTMIDEDRAEGDPAPPEYLPTSCFPDQFYDHPVSSTSFTSSMRTTKAVPQDAVFLLKHYASAVISLMTPLRHAKTPWHVLFIPHTKSCLAGLTLGDEMSDASLCAFYGTLAISAFSLGGVSRSQTWSEKAIIYKEKAQQHARLMLLTAYHVPKVAKYKSILMALLTMVQVSMFSGNRRQSEYYFLEAEKFIRLRGLPRKKSRKVRLLHHCYVFERIIHESVFICGANSRQRHRVHTAIERSGLGMYSLDSLSFRLSGWENLDQEMLRVRGQEEGENDLHLERPGFWSNSLYPDIFGIPEPWVILLSQIIRLGKEKDATEGNDASECLSLKEFIGRAKTLEDYIINLPRPSLENIHSHRDSEIIENMLNAMQNALAIYFYRRIHDVNASLLQQKVVGVLDNLLRCEDTDSTVVHGSAGFIWPAFIAACEAEDPLVQVSFSDWFVTSARRSGLSCFTETLANIQRIWQEKTCANGRSVTWLDLMKSTMPLHQLF</sequence>
<evidence type="ECO:0000256" key="4">
    <source>
        <dbReference type="ARBA" id="ARBA00023242"/>
    </source>
</evidence>
<accession>A0A1V6UL30</accession>
<gene>
    <name evidence="5" type="ORF">PENCOP_c007G05489</name>
</gene>
<keyword evidence="1" id="KW-0805">Transcription regulation</keyword>
<dbReference type="STRING" id="36646.A0A1V6UL30"/>
<evidence type="ECO:0000313" key="5">
    <source>
        <dbReference type="EMBL" id="OQE39134.1"/>
    </source>
</evidence>
<dbReference type="PANTHER" id="PTHR31069">
    <property type="entry name" value="OLEATE-ACTIVATED TRANSCRIPTION FACTOR 1-RELATED"/>
    <property type="match status" value="1"/>
</dbReference>
<keyword evidence="4" id="KW-0539">Nucleus</keyword>
<name>A0A1V6UL30_9EURO</name>
<evidence type="ECO:0000313" key="6">
    <source>
        <dbReference type="Proteomes" id="UP000191500"/>
    </source>
</evidence>